<dbReference type="GO" id="GO:0003857">
    <property type="term" value="F:(3S)-3-hydroxyacyl-CoA dehydrogenase (NAD+) activity"/>
    <property type="evidence" value="ECO:0007669"/>
    <property type="project" value="UniProtKB-EC"/>
</dbReference>
<dbReference type="InterPro" id="IPR029045">
    <property type="entry name" value="ClpP/crotonase-like_dom_sf"/>
</dbReference>
<evidence type="ECO:0000256" key="4">
    <source>
        <dbReference type="ARBA" id="ARBA00012076"/>
    </source>
</evidence>
<dbReference type="Proteomes" id="UP001611251">
    <property type="component" value="Unassembled WGS sequence"/>
</dbReference>
<evidence type="ECO:0000256" key="11">
    <source>
        <dbReference type="ARBA" id="ARBA00023235"/>
    </source>
</evidence>
<keyword evidence="11 18" id="KW-0413">Isomerase</keyword>
<keyword evidence="6" id="KW-0276">Fatty acid metabolism</keyword>
<dbReference type="InterPro" id="IPR050136">
    <property type="entry name" value="FA_oxidation_alpha_subunit"/>
</dbReference>
<feature type="domain" description="3-hydroxyacyl-CoA dehydrogenase C-terminal" evidence="16">
    <location>
        <begin position="492"/>
        <end position="585"/>
    </location>
</feature>
<keyword evidence="8 18" id="KW-0560">Oxidoreductase</keyword>
<evidence type="ECO:0000256" key="10">
    <source>
        <dbReference type="ARBA" id="ARBA00023098"/>
    </source>
</evidence>
<dbReference type="Gene3D" id="3.90.226.10">
    <property type="entry name" value="2-enoyl-CoA Hydratase, Chain A, domain 1"/>
    <property type="match status" value="1"/>
</dbReference>
<comment type="pathway">
    <text evidence="1">Lipid metabolism; fatty acid beta-oxidation.</text>
</comment>
<comment type="similarity">
    <text evidence="15">Belongs to the enoyl-CoA hydratase/isomerase family.</text>
</comment>
<keyword evidence="5" id="KW-0963">Cytoplasm</keyword>
<dbReference type="GO" id="GO:0004300">
    <property type="term" value="F:enoyl-CoA hydratase activity"/>
    <property type="evidence" value="ECO:0007669"/>
    <property type="project" value="UniProtKB-EC"/>
</dbReference>
<evidence type="ECO:0000256" key="2">
    <source>
        <dbReference type="ARBA" id="ARBA00007005"/>
    </source>
</evidence>
<dbReference type="NCBIfam" id="TIGR02440">
    <property type="entry name" value="FadJ"/>
    <property type="match status" value="1"/>
</dbReference>
<dbReference type="InterPro" id="IPR018376">
    <property type="entry name" value="Enoyl-CoA_hyd/isom_CS"/>
</dbReference>
<dbReference type="SUPFAM" id="SSF52096">
    <property type="entry name" value="ClpP/crotonase"/>
    <property type="match status" value="1"/>
</dbReference>
<dbReference type="PROSITE" id="PS00067">
    <property type="entry name" value="3HCDH"/>
    <property type="match status" value="1"/>
</dbReference>
<name>A0ABW7PXZ1_9GAMM</name>
<dbReference type="InterPro" id="IPR008927">
    <property type="entry name" value="6-PGluconate_DH-like_C_sf"/>
</dbReference>
<evidence type="ECO:0000313" key="19">
    <source>
        <dbReference type="Proteomes" id="UP001611251"/>
    </source>
</evidence>
<dbReference type="InterPro" id="IPR006180">
    <property type="entry name" value="3-OHacyl-CoA_DH_CS"/>
</dbReference>
<dbReference type="PANTHER" id="PTHR43612">
    <property type="entry name" value="TRIFUNCTIONAL ENZYME SUBUNIT ALPHA"/>
    <property type="match status" value="1"/>
</dbReference>
<dbReference type="SUPFAM" id="SSF48179">
    <property type="entry name" value="6-phosphogluconate dehydrogenase C-terminal domain-like"/>
    <property type="match status" value="2"/>
</dbReference>
<dbReference type="SUPFAM" id="SSF51735">
    <property type="entry name" value="NAD(P)-binding Rossmann-fold domains"/>
    <property type="match status" value="1"/>
</dbReference>
<evidence type="ECO:0000259" key="17">
    <source>
        <dbReference type="Pfam" id="PF02737"/>
    </source>
</evidence>
<evidence type="ECO:0000256" key="5">
    <source>
        <dbReference type="ARBA" id="ARBA00022490"/>
    </source>
</evidence>
<dbReference type="InterPro" id="IPR001753">
    <property type="entry name" value="Enoyl-CoA_hydra/iso"/>
</dbReference>
<keyword evidence="19" id="KW-1185">Reference proteome</keyword>
<comment type="similarity">
    <text evidence="3">In the N-terminal section; belongs to the enoyl-CoA hydratase/isomerase family.</text>
</comment>
<sequence length="708" mass="76897">MTQTTAFHLQMRPDNIGVITIDVPGEKMNTLKAEFATQVMEVITQARRNSQLVGLVLISGKPDNFIAGADISMIDRCHSAEEATALSRQGQEVMANIAALPFPVVAAIHGACLGGGLELALACDVRICTLDEKTRLGLPEMQLGLLPGTGGTQRLPRLIGVSQALTLMLSGKTLRAGQARRLGLVDDAVPQAILLQTALEQVVKGKKPQRTLPTREKLMQAPLARHALFAIAKKQTNRKTHGNYPAADRLIDVVRIGVEQGSRSGFDAEARAFGELAMTPESAALRSLFFATTAMKKESGAQAQPREIASPGVLGGGLMGGGIASVTALNAGLPVRIKDVNLSGVNHALQHSWDRLSEKVKRHQLKPTQRQQQMARISGGTDYQGFARRDLVIEAVFEDLALKRQMVSDVERHCQPQTIFASNTSSLSIAEIAAGAQRPENIIGLHYFSPVEKMPLVEVIPHAATSAETIATTVALARKQGKTPIVVADRAGFYVNRILTPYINEAMRCLLEGEPIEHIDQALVKFGFPVGPIQLLDEVGIDVGSKIAPILLQAYGDRFAAPTAFEAVLQDGRKGRKNGKGFYLYTSSRWRGKKKPDPALYRLLKLEVKSRQSSEQIATRCVMMMLNEAARCLEEGVIRSARDGDIGAVFGIGFPPFVGGPFRYMDQLGIASIVNTLGNLMQQQGDRFTPCDALRRRTDMQEKFYISA</sequence>
<feature type="domain" description="3-hydroxyacyl-CoA dehydrogenase NAD binding" evidence="17">
    <location>
        <begin position="312"/>
        <end position="489"/>
    </location>
</feature>
<dbReference type="PROSITE" id="PS00166">
    <property type="entry name" value="ENOYL_COA_HYDRATASE"/>
    <property type="match status" value="1"/>
</dbReference>
<keyword evidence="7" id="KW-0442">Lipid degradation</keyword>
<keyword evidence="13" id="KW-0511">Multifunctional enzyme</keyword>
<keyword evidence="10" id="KW-0443">Lipid metabolism</keyword>
<evidence type="ECO:0000256" key="6">
    <source>
        <dbReference type="ARBA" id="ARBA00022832"/>
    </source>
</evidence>
<evidence type="ECO:0000259" key="16">
    <source>
        <dbReference type="Pfam" id="PF00725"/>
    </source>
</evidence>
<dbReference type="PANTHER" id="PTHR43612:SF3">
    <property type="entry name" value="TRIFUNCTIONAL ENZYME SUBUNIT ALPHA, MITOCHONDRIAL"/>
    <property type="match status" value="1"/>
</dbReference>
<dbReference type="Pfam" id="PF00378">
    <property type="entry name" value="ECH_1"/>
    <property type="match status" value="1"/>
</dbReference>
<dbReference type="EC" id="4.2.1.17" evidence="4"/>
<dbReference type="InterPro" id="IPR036291">
    <property type="entry name" value="NAD(P)-bd_dom_sf"/>
</dbReference>
<evidence type="ECO:0000256" key="7">
    <source>
        <dbReference type="ARBA" id="ARBA00022963"/>
    </source>
</evidence>
<evidence type="ECO:0000256" key="12">
    <source>
        <dbReference type="ARBA" id="ARBA00023239"/>
    </source>
</evidence>
<protein>
    <recommendedName>
        <fullName evidence="4">enoyl-CoA hydratase</fullName>
        <ecNumber evidence="4">4.2.1.17</ecNumber>
    </recommendedName>
</protein>
<comment type="catalytic activity">
    <reaction evidence="14">
        <text>a (3S)-3-hydroxyacyl-CoA + NAD(+) = a 3-oxoacyl-CoA + NADH + H(+)</text>
        <dbReference type="Rhea" id="RHEA:22432"/>
        <dbReference type="ChEBI" id="CHEBI:15378"/>
        <dbReference type="ChEBI" id="CHEBI:57318"/>
        <dbReference type="ChEBI" id="CHEBI:57540"/>
        <dbReference type="ChEBI" id="CHEBI:57945"/>
        <dbReference type="ChEBI" id="CHEBI:90726"/>
        <dbReference type="EC" id="1.1.1.35"/>
    </reaction>
</comment>
<comment type="similarity">
    <text evidence="2">In the central section; belongs to the 3-hydroxyacyl-CoA dehydrogenase family.</text>
</comment>
<evidence type="ECO:0000256" key="15">
    <source>
        <dbReference type="RuleBase" id="RU003707"/>
    </source>
</evidence>
<dbReference type="CDD" id="cd06558">
    <property type="entry name" value="crotonase-like"/>
    <property type="match status" value="1"/>
</dbReference>
<dbReference type="Pfam" id="PF00725">
    <property type="entry name" value="3HCDH"/>
    <property type="match status" value="2"/>
</dbReference>
<keyword evidence="12 18" id="KW-0456">Lyase</keyword>
<reference evidence="18 19" key="1">
    <citation type="submission" date="2024-08" db="EMBL/GenBank/DDBJ databases">
        <title>Pantoea ronii - a newly identified human opportunistic pathogen.</title>
        <authorList>
            <person name="Keidar-Friedman D."/>
            <person name="Sorek N."/>
            <person name="Leshin-Carmel D."/>
            <person name="Tsur A."/>
            <person name="Amsalem M."/>
            <person name="Tolkach D."/>
            <person name="Brosh-Nissimov T."/>
        </authorList>
    </citation>
    <scope>NUCLEOTIDE SEQUENCE [LARGE SCALE GENOMIC DNA]</scope>
    <source>
        <strain evidence="18 19">AA23256</strain>
    </source>
</reference>
<dbReference type="Gene3D" id="1.10.1040.50">
    <property type="match status" value="1"/>
</dbReference>
<dbReference type="InterPro" id="IPR006176">
    <property type="entry name" value="3-OHacyl-CoA_DH_NAD-bd"/>
</dbReference>
<dbReference type="InterPro" id="IPR012802">
    <property type="entry name" value="FadJ"/>
</dbReference>
<comment type="caution">
    <text evidence="18">The sequence shown here is derived from an EMBL/GenBank/DDBJ whole genome shotgun (WGS) entry which is preliminary data.</text>
</comment>
<dbReference type="RefSeq" id="WP_397215633.1">
    <property type="nucleotide sequence ID" value="NZ_JBGFSN010000004.1"/>
</dbReference>
<dbReference type="EMBL" id="JBGFSN010000004">
    <property type="protein sequence ID" value="MFH8135192.1"/>
    <property type="molecule type" value="Genomic_DNA"/>
</dbReference>
<dbReference type="Pfam" id="PF02737">
    <property type="entry name" value="3HCDH_N"/>
    <property type="match status" value="1"/>
</dbReference>
<evidence type="ECO:0000256" key="1">
    <source>
        <dbReference type="ARBA" id="ARBA00005005"/>
    </source>
</evidence>
<evidence type="ECO:0000256" key="13">
    <source>
        <dbReference type="ARBA" id="ARBA00023268"/>
    </source>
</evidence>
<keyword evidence="9" id="KW-0520">NAD</keyword>
<evidence type="ECO:0000256" key="3">
    <source>
        <dbReference type="ARBA" id="ARBA00008750"/>
    </source>
</evidence>
<feature type="domain" description="3-hydroxyacyl-CoA dehydrogenase C-terminal" evidence="16">
    <location>
        <begin position="617"/>
        <end position="701"/>
    </location>
</feature>
<evidence type="ECO:0000256" key="9">
    <source>
        <dbReference type="ARBA" id="ARBA00023027"/>
    </source>
</evidence>
<evidence type="ECO:0000313" key="18">
    <source>
        <dbReference type="EMBL" id="MFH8135192.1"/>
    </source>
</evidence>
<organism evidence="18 19">
    <name type="scientific">Pantoea osteomyelitidis</name>
    <dbReference type="NCBI Taxonomy" id="3230026"/>
    <lineage>
        <taxon>Bacteria</taxon>
        <taxon>Pseudomonadati</taxon>
        <taxon>Pseudomonadota</taxon>
        <taxon>Gammaproteobacteria</taxon>
        <taxon>Enterobacterales</taxon>
        <taxon>Erwiniaceae</taxon>
        <taxon>Pantoea</taxon>
    </lineage>
</organism>
<dbReference type="InterPro" id="IPR006108">
    <property type="entry name" value="3HC_DH_C"/>
</dbReference>
<dbReference type="GO" id="GO:0008692">
    <property type="term" value="F:3-hydroxybutyryl-CoA epimerase activity"/>
    <property type="evidence" value="ECO:0007669"/>
    <property type="project" value="UniProtKB-EC"/>
</dbReference>
<dbReference type="NCBIfam" id="NF008363">
    <property type="entry name" value="PRK11154.1"/>
    <property type="match status" value="1"/>
</dbReference>
<evidence type="ECO:0000256" key="8">
    <source>
        <dbReference type="ARBA" id="ARBA00023002"/>
    </source>
</evidence>
<dbReference type="Gene3D" id="3.40.50.720">
    <property type="entry name" value="NAD(P)-binding Rossmann-like Domain"/>
    <property type="match status" value="1"/>
</dbReference>
<evidence type="ECO:0000256" key="14">
    <source>
        <dbReference type="ARBA" id="ARBA00049556"/>
    </source>
</evidence>
<proteinExistence type="inferred from homology"/>
<accession>A0ABW7PXZ1</accession>
<gene>
    <name evidence="18" type="primary">fadJ</name>
    <name evidence="18" type="ORF">ABU178_13530</name>
</gene>